<proteinExistence type="predicted"/>
<protein>
    <recommendedName>
        <fullName evidence="1">Tse2 ADP-ribosyltransferase toxin domain-containing protein</fullName>
    </recommendedName>
</protein>
<organism evidence="2 3">
    <name type="scientific">Microcystis aeruginosa KW</name>
    <dbReference type="NCBI Taxonomy" id="1960155"/>
    <lineage>
        <taxon>Bacteria</taxon>
        <taxon>Bacillati</taxon>
        <taxon>Cyanobacteriota</taxon>
        <taxon>Cyanophyceae</taxon>
        <taxon>Oscillatoriophycideae</taxon>
        <taxon>Chroococcales</taxon>
        <taxon>Microcystaceae</taxon>
        <taxon>Microcystis</taxon>
    </lineage>
</organism>
<dbReference type="Pfam" id="PF18648">
    <property type="entry name" value="ADPRTs_Tse2"/>
    <property type="match status" value="1"/>
</dbReference>
<comment type="caution">
    <text evidence="2">The sequence shown here is derived from an EMBL/GenBank/DDBJ whole genome shotgun (WGS) entry which is preliminary data.</text>
</comment>
<accession>A0A1V4BZN1</accession>
<gene>
    <name evidence="2" type="ORF">B1L04_02565</name>
</gene>
<feature type="domain" description="Tse2 ADP-ribosyltransferase toxin" evidence="1">
    <location>
        <begin position="54"/>
        <end position="105"/>
    </location>
</feature>
<dbReference type="InterPro" id="IPR041018">
    <property type="entry name" value="ADPRTs_Tse2"/>
</dbReference>
<sequence length="115" mass="13317">MIKTPVDLYRRGNATSPRMDYVRPNKDIAIYENNGQIWVKETLVDGQTPGGISTFSVQGIGNNWWKLDRGISIPSELELINDRGNHWLWKPLFPMSIETYQQALRVIGEFFYRVS</sequence>
<evidence type="ECO:0000313" key="3">
    <source>
        <dbReference type="Proteomes" id="UP000189835"/>
    </source>
</evidence>
<dbReference type="EMBL" id="MVGR01000001">
    <property type="protein sequence ID" value="OPF20299.1"/>
    <property type="molecule type" value="Genomic_DNA"/>
</dbReference>
<name>A0A1V4BZN1_MICAE</name>
<evidence type="ECO:0000259" key="1">
    <source>
        <dbReference type="Pfam" id="PF18648"/>
    </source>
</evidence>
<dbReference type="AlphaFoldDB" id="A0A1V4BZN1"/>
<dbReference type="RefSeq" id="WP_079205649.1">
    <property type="nucleotide sequence ID" value="NZ_MVGR01000001.1"/>
</dbReference>
<reference evidence="2 3" key="1">
    <citation type="submission" date="2017-02" db="EMBL/GenBank/DDBJ databases">
        <title>Genome sequence of Microcystis aeruginosa KW.</title>
        <authorList>
            <person name="Oh H.-M."/>
            <person name="Ahn C.-Y."/>
            <person name="Jeong H."/>
            <person name="Srivastava A."/>
            <person name="Lee H.-G."/>
            <person name="Kang S.-R."/>
        </authorList>
    </citation>
    <scope>NUCLEOTIDE SEQUENCE [LARGE SCALE GENOMIC DNA]</scope>
    <source>
        <strain evidence="2 3">KW</strain>
    </source>
</reference>
<evidence type="ECO:0000313" key="2">
    <source>
        <dbReference type="EMBL" id="OPF20299.1"/>
    </source>
</evidence>
<dbReference type="Proteomes" id="UP000189835">
    <property type="component" value="Unassembled WGS sequence"/>
</dbReference>